<protein>
    <submittedName>
        <fullName evidence="1">Uncharacterized protein</fullName>
    </submittedName>
</protein>
<dbReference type="RefSeq" id="WP_000130614.1">
    <property type="nucleotide sequence ID" value="NC_009456.1"/>
</dbReference>
<sequence length="184" mass="21300">MTDLFPMPTVSVIGEWLEVMRGDIEDNIEQILTLYLKQFPNTPTQDLLTKTFTYLDFITDTLTKHQRLLTMAESRIEELQTLLAAPDIPEPKRVELEKTLYSLKQQKQGGKKQQAVTRWLTKHGVEVSEIENWALYISAESGLTVNDIYNKPWDAFIKLNNTIAVRTMISEAIQHDARHQQQQQ</sequence>
<evidence type="ECO:0000313" key="1">
    <source>
        <dbReference type="EMBL" id="ABQ18790.1"/>
    </source>
</evidence>
<reference evidence="1 2" key="1">
    <citation type="submission" date="2007-03" db="EMBL/GenBank/DDBJ databases">
        <authorList>
            <person name="Heidelberg J."/>
        </authorList>
    </citation>
    <scope>NUCLEOTIDE SEQUENCE [LARGE SCALE GENOMIC DNA]</scope>
    <source>
        <strain evidence="2">ATCC 39541 / Classical Ogawa 395 / O395</strain>
    </source>
</reference>
<organism evidence="1 2">
    <name type="scientific">Vibrio cholerae serotype O1 (strain ATCC 39541 / Classical Ogawa 395 / O395)</name>
    <dbReference type="NCBI Taxonomy" id="345073"/>
    <lineage>
        <taxon>Bacteria</taxon>
        <taxon>Pseudomonadati</taxon>
        <taxon>Pseudomonadota</taxon>
        <taxon>Gammaproteobacteria</taxon>
        <taxon>Vibrionales</taxon>
        <taxon>Vibrionaceae</taxon>
        <taxon>Vibrio</taxon>
    </lineage>
</organism>
<name>A0A0H3AEJ3_VIBC3</name>
<dbReference type="AlphaFoldDB" id="A0A0H3AEJ3"/>
<dbReference type="EMBL" id="CP000626">
    <property type="protein sequence ID" value="ABQ18790.1"/>
    <property type="molecule type" value="Genomic_DNA"/>
</dbReference>
<gene>
    <name evidence="1" type="ordered locus">VC0395_0788</name>
</gene>
<accession>A0A0H3AEJ3</accession>
<dbReference type="KEGG" id="vco:VC0395_0788"/>
<dbReference type="Proteomes" id="UP000000249">
    <property type="component" value="Chromosome 2"/>
</dbReference>
<evidence type="ECO:0000313" key="2">
    <source>
        <dbReference type="Proteomes" id="UP000000249"/>
    </source>
</evidence>
<proteinExistence type="predicted"/>